<protein>
    <submittedName>
        <fullName evidence="2">Uncharacterized protein</fullName>
    </submittedName>
</protein>
<dbReference type="EMBL" id="CP043875">
    <property type="protein sequence ID" value="WOF17052.1"/>
    <property type="molecule type" value="Genomic_DNA"/>
</dbReference>
<evidence type="ECO:0000256" key="1">
    <source>
        <dbReference type="SAM" id="Phobius"/>
    </source>
</evidence>
<proteinExistence type="predicted"/>
<reference evidence="2 3" key="1">
    <citation type="submission" date="2019-09" db="EMBL/GenBank/DDBJ databases">
        <title>The complete genome of Methanoplanus sp. FWC-SCC4.</title>
        <authorList>
            <person name="Chen S.-C."/>
            <person name="Zhou Y.-Z."/>
            <person name="Lai M.-C."/>
        </authorList>
    </citation>
    <scope>NUCLEOTIDE SEQUENCE [LARGE SCALE GENOMIC DNA]</scope>
    <source>
        <strain evidence="2 3">FWC-SCC4</strain>
    </source>
</reference>
<organism evidence="2 3">
    <name type="scientific">Methanochimaera problematica</name>
    <dbReference type="NCBI Taxonomy" id="2609417"/>
    <lineage>
        <taxon>Archaea</taxon>
        <taxon>Methanobacteriati</taxon>
        <taxon>Methanobacteriota</taxon>
        <taxon>Stenosarchaea group</taxon>
        <taxon>Methanomicrobia</taxon>
        <taxon>Methanomicrobiales</taxon>
        <taxon>Methanomicrobiaceae</taxon>
        <taxon>Methanochimaera</taxon>
    </lineage>
</organism>
<gene>
    <name evidence="2" type="ORF">F1737_10365</name>
</gene>
<accession>A0AA97FDV8</accession>
<keyword evidence="1" id="KW-0472">Membrane</keyword>
<dbReference type="Proteomes" id="UP001301797">
    <property type="component" value="Chromosome"/>
</dbReference>
<name>A0AA97FDV8_9EURY</name>
<evidence type="ECO:0000313" key="2">
    <source>
        <dbReference type="EMBL" id="WOF17052.1"/>
    </source>
</evidence>
<evidence type="ECO:0000313" key="3">
    <source>
        <dbReference type="Proteomes" id="UP001301797"/>
    </source>
</evidence>
<keyword evidence="3" id="KW-1185">Reference proteome</keyword>
<keyword evidence="1" id="KW-0812">Transmembrane</keyword>
<sequence>MLPMNHTAACMYFGIIISIFLICMPSAALHAEIINKSLTDSQTEGDVVEYIIQFSDIPKQTRILEIATDLTPVPEKNLWEITKPDGFKVSGGEESLNDRNIELETLNSPGDSVTAKIYGRVPVLTTVEVVNGVVVTKVNTRKTGYTYYHIQALDENRDILGTAATETFSIVVPDDEQFSARLEKVSNADLRRQINSLYDKGLKDEANELLKYAESPKDSTVSLLAAIIIGVFMLIAGFAGGTVFGQIRAKNIQDFQDEYKGGK</sequence>
<keyword evidence="1" id="KW-1133">Transmembrane helix</keyword>
<dbReference type="KEGG" id="mefw:F1737_10365"/>
<feature type="transmembrane region" description="Helical" evidence="1">
    <location>
        <begin position="221"/>
        <end position="244"/>
    </location>
</feature>
<dbReference type="AlphaFoldDB" id="A0AA97FDV8"/>